<accession>A0A2R6C9Q2</accession>
<dbReference type="SUPFAM" id="SSF88723">
    <property type="entry name" value="PIN domain-like"/>
    <property type="match status" value="1"/>
</dbReference>
<dbReference type="EMBL" id="NEXF01000217">
    <property type="protein sequence ID" value="PSO07611.1"/>
    <property type="molecule type" value="Genomic_DNA"/>
</dbReference>
<proteinExistence type="predicted"/>
<reference evidence="1 2" key="1">
    <citation type="submission" date="2017-04" db="EMBL/GenBank/DDBJ databases">
        <title>Novel microbial lineages endemic to geothermal iron-oxide mats fill important gaps in the evolutionary history of Archaea.</title>
        <authorList>
            <person name="Jay Z.J."/>
            <person name="Beam J.P."/>
            <person name="Dlakic M."/>
            <person name="Rusch D.B."/>
            <person name="Kozubal M.A."/>
            <person name="Inskeep W.P."/>
        </authorList>
    </citation>
    <scope>NUCLEOTIDE SEQUENCE [LARGE SCALE GENOMIC DNA]</scope>
    <source>
        <strain evidence="1">BE_D</strain>
    </source>
</reference>
<comment type="caution">
    <text evidence="1">The sequence shown here is derived from an EMBL/GenBank/DDBJ whole genome shotgun (WGS) entry which is preliminary data.</text>
</comment>
<protein>
    <recommendedName>
        <fullName evidence="3">PIN domain-containing protein</fullName>
    </recommendedName>
</protein>
<gene>
    <name evidence="1" type="ORF">B9Q04_09925</name>
</gene>
<evidence type="ECO:0000313" key="2">
    <source>
        <dbReference type="Proteomes" id="UP000242015"/>
    </source>
</evidence>
<name>A0A2R6C9Q2_9ARCH</name>
<evidence type="ECO:0000313" key="1">
    <source>
        <dbReference type="EMBL" id="PSO07611.1"/>
    </source>
</evidence>
<dbReference type="InterPro" id="IPR029060">
    <property type="entry name" value="PIN-like_dom_sf"/>
</dbReference>
<organism evidence="1 2">
    <name type="scientific">Candidatus Marsarchaeota G2 archaeon BE_D</name>
    <dbReference type="NCBI Taxonomy" id="1978158"/>
    <lineage>
        <taxon>Archaea</taxon>
        <taxon>Candidatus Marsarchaeota</taxon>
        <taxon>Candidatus Marsarchaeota group 2</taxon>
    </lineage>
</organism>
<sequence>MRVLLDTTYLLPLIGVEAEGVSRDILAPLKKEGHTPLISEISVFELLAKGSKLAAKAVVPSERVSLAIQSLYKDESINRVSPENPSVVGYTIELRPHHSYTVHCVITASALTEAESMPTEDKTLLNANTQLRRAIRRIKPNLKITPSAHLPKHHP</sequence>
<evidence type="ECO:0008006" key="3">
    <source>
        <dbReference type="Google" id="ProtNLM"/>
    </source>
</evidence>
<dbReference type="Proteomes" id="UP000242015">
    <property type="component" value="Unassembled WGS sequence"/>
</dbReference>
<dbReference type="AlphaFoldDB" id="A0A2R6C9Q2"/>